<evidence type="ECO:0000256" key="7">
    <source>
        <dbReference type="ARBA" id="ARBA00022806"/>
    </source>
</evidence>
<dbReference type="InterPro" id="IPR007692">
    <property type="entry name" value="DNA_helicase_DnaB"/>
</dbReference>
<keyword evidence="10" id="KW-0651">Protein splicing</keyword>
<evidence type="ECO:0000256" key="6">
    <source>
        <dbReference type="ARBA" id="ARBA00022801"/>
    </source>
</evidence>
<comment type="catalytic activity">
    <reaction evidence="14 16">
        <text>ATP + H2O = ADP + phosphate + H(+)</text>
        <dbReference type="Rhea" id="RHEA:13065"/>
        <dbReference type="ChEBI" id="CHEBI:15377"/>
        <dbReference type="ChEBI" id="CHEBI:15378"/>
        <dbReference type="ChEBI" id="CHEBI:30616"/>
        <dbReference type="ChEBI" id="CHEBI:43474"/>
        <dbReference type="ChEBI" id="CHEBI:456216"/>
        <dbReference type="EC" id="5.6.2.3"/>
    </reaction>
</comment>
<dbReference type="RefSeq" id="WP_252620993.1">
    <property type="nucleotide sequence ID" value="NZ_CP099490.1"/>
</dbReference>
<evidence type="ECO:0000256" key="14">
    <source>
        <dbReference type="ARBA" id="ARBA00048954"/>
    </source>
</evidence>
<evidence type="ECO:0000259" key="19">
    <source>
        <dbReference type="PROSITE" id="PS51199"/>
    </source>
</evidence>
<dbReference type="NCBIfam" id="TIGR01445">
    <property type="entry name" value="intein_Nterm"/>
    <property type="match status" value="1"/>
</dbReference>
<dbReference type="PROSITE" id="PS50819">
    <property type="entry name" value="INTEIN_ENDONUCLEASE"/>
    <property type="match status" value="2"/>
</dbReference>
<sequence>MSLSELEASYSEAPDGPPEDRLPPQDVAAEQSALGSMLLSKDAIADCVETLKAHDFYRPAHESIYEAVLDLYARGEPVDAVTVSDELSKRGDLARIGGTTYLYQLINQVPTAANAGYYAQIVSERAVLRRLVEAGTRIVQMGYAQGGGDVDDIVNMAQAEVYGVADKRGGEDYHPLASLLEPTMDEIEHAAGTSGEMLGVPTGFTDLDELTNGLHPGQMVIIAARPAVGKALALDTPLVTPDGWTTMGQVAVGDQLLGADGRPTTVVAATDVMAERPCFEVEFSDGSVIVADAEHLWQTSTRLERRGLRDAPTSVRTTREIADTLRCKTADARLNHSITLTKPLDLAEADLPVSPYVLGAWLGDGETAGARLTSADPELVMHLEASGIEVKPLGGMSYSLLLPKSPIAERCCVVCGAVFVPQTSQVKTCGRSCGGRSRGLGEPSVASCPDCGRPSAGTRRCRACNASHGSVKALLRTIGVLGNKHIPPEYLRASEGQRRALLAGLLDTDGTVTGGGCAQFTSTSERLAADVHELILGLGYRCGWSQKKVRGHTPESSVAHTLTFSADEDVFRLERKKLVHKERRVRTFQRRDSVFVTAVRPVPSVPVRCVQVDNHDHLYLAGRSMIPTHNSTLALDIARAAAIKSDLATVVFSLEMSRTEITMRLLSAESEIPLQHMRKGTMRDQDWSRIAETQGRIHGAPLFIDDSPNMSLMEIRAKCRRLKQRHNLKLVIVDYLQLMSSGKRVESRQQEVAEFSRALKLLAKELEVPVIALSQLNRGPEQRTDKKPQMSDLRESGCLTADTRVLRADTGAQVTLGELHESGECDIPVWALDDSLRYVRRHVTHVFSTGQKPVFRMTLSSGKTIRATENHRFLTYDGWRALGDLRTGDRLAVPRHVPAPEQHDPWVDDEVVLLAHMLGDGSMVKRQPLRYASIDEENLRAVTRAAMHFGVMAVRDEYPAAGCTTLRLRAPYRLARGRRNPIAEWLDGMGLFGLRSHEKFVPAGIFHAPKRQIALFLNHIWSTDGSVTVTKGQRGGRIYYHSTSRRLVDDLSTLLLRFGISTRTRTVHKDGYRDGYSIDISGADSQRRFLQEIGVHGGQSTSAAALLEIIRDRQGNTNVDTVPAQVWDTVRAELAEQGMTAREVQAALGTQYCGTTLYKSAPSRERLARVAAVLDSAELEMEATNDIFWDAVRTVELDGVEEVFDATVLGTHNFVANGIAVHNSIEQDADLVILLHRESMYERESPREGEADVIVAKHRNGPTDTIVVAFQGHYSRFTNMANSF</sequence>
<organism evidence="20 21">
    <name type="scientific">Ornithinimicrobium cryptoxanthini</name>
    <dbReference type="NCBI Taxonomy" id="2934161"/>
    <lineage>
        <taxon>Bacteria</taxon>
        <taxon>Bacillati</taxon>
        <taxon>Actinomycetota</taxon>
        <taxon>Actinomycetes</taxon>
        <taxon>Micrococcales</taxon>
        <taxon>Ornithinimicrobiaceae</taxon>
        <taxon>Ornithinimicrobium</taxon>
    </lineage>
</organism>
<evidence type="ECO:0000256" key="2">
    <source>
        <dbReference type="ARBA" id="ARBA00022515"/>
    </source>
</evidence>
<dbReference type="InterPro" id="IPR006141">
    <property type="entry name" value="Intein_N"/>
</dbReference>
<keyword evidence="9 16" id="KW-0067">ATP-binding</keyword>
<evidence type="ECO:0000256" key="9">
    <source>
        <dbReference type="ARBA" id="ARBA00022840"/>
    </source>
</evidence>
<dbReference type="SMART" id="SM00305">
    <property type="entry name" value="HintC"/>
    <property type="match status" value="1"/>
</dbReference>
<evidence type="ECO:0000256" key="11">
    <source>
        <dbReference type="ARBA" id="ARBA00023125"/>
    </source>
</evidence>
<feature type="compositionally biased region" description="Low complexity" evidence="17">
    <location>
        <begin position="1"/>
        <end position="13"/>
    </location>
</feature>
<dbReference type="Pfam" id="PF14890">
    <property type="entry name" value="Intein_splicing"/>
    <property type="match status" value="1"/>
</dbReference>
<evidence type="ECO:0000256" key="12">
    <source>
        <dbReference type="ARBA" id="ARBA00023235"/>
    </source>
</evidence>
<dbReference type="PROSITE" id="PS51199">
    <property type="entry name" value="SF4_HELICASE"/>
    <property type="match status" value="3"/>
</dbReference>
<dbReference type="PROSITE" id="PS50817">
    <property type="entry name" value="INTEIN_N_TER"/>
    <property type="match status" value="1"/>
</dbReference>
<dbReference type="NCBIfam" id="TIGR00665">
    <property type="entry name" value="DnaB"/>
    <property type="match status" value="1"/>
</dbReference>
<evidence type="ECO:0000256" key="8">
    <source>
        <dbReference type="ARBA" id="ARBA00022813"/>
    </source>
</evidence>
<dbReference type="SUPFAM" id="SSF55608">
    <property type="entry name" value="Homing endonucleases"/>
    <property type="match status" value="2"/>
</dbReference>
<feature type="domain" description="SF4 helicase" evidence="19">
    <location>
        <begin position="193"/>
        <end position="230"/>
    </location>
</feature>
<dbReference type="CDD" id="cd00984">
    <property type="entry name" value="DnaB_C"/>
    <property type="match status" value="1"/>
</dbReference>
<evidence type="ECO:0000313" key="21">
    <source>
        <dbReference type="Proteomes" id="UP001056535"/>
    </source>
</evidence>
<dbReference type="InterPro" id="IPR036844">
    <property type="entry name" value="Hint_dom_sf"/>
</dbReference>
<keyword evidence="2 16" id="KW-0639">Primosome</keyword>
<accession>A0ABY4YHW6</accession>
<evidence type="ECO:0000256" key="17">
    <source>
        <dbReference type="SAM" id="MobiDB-lite"/>
    </source>
</evidence>
<keyword evidence="21" id="KW-1185">Reference proteome</keyword>
<keyword evidence="8" id="KW-0068">Autocatalytic cleavage</keyword>
<dbReference type="SUPFAM" id="SSF52540">
    <property type="entry name" value="P-loop containing nucleoside triphosphate hydrolases"/>
    <property type="match status" value="2"/>
</dbReference>
<dbReference type="InterPro" id="IPR003587">
    <property type="entry name" value="Hint_dom_N"/>
</dbReference>
<comment type="function">
    <text evidence="16">The main replicative DNA helicase, it participates in initiation and elongation during chromosome replication. Travels ahead of the DNA replisome, separating dsDNA into templates for DNA synthesis. A processive ATP-dependent 5'-3' DNA helicase it has DNA-dependent ATPase activity.</text>
</comment>
<comment type="similarity">
    <text evidence="1 16">Belongs to the helicase family. DnaB subfamily.</text>
</comment>
<dbReference type="Gene3D" id="1.10.860.10">
    <property type="entry name" value="DNAb Helicase, Chain A"/>
    <property type="match status" value="1"/>
</dbReference>
<feature type="domain" description="DOD-type homing endonuclease" evidence="18">
    <location>
        <begin position="913"/>
        <end position="1060"/>
    </location>
</feature>
<dbReference type="InterPro" id="IPR006142">
    <property type="entry name" value="INTEIN"/>
</dbReference>
<dbReference type="InterPro" id="IPR004860">
    <property type="entry name" value="LAGLIDADG_dom"/>
</dbReference>
<reference evidence="20" key="1">
    <citation type="submission" date="2022-06" db="EMBL/GenBank/DDBJ databases">
        <title>Ornithinimicrobium JY.X270.</title>
        <authorList>
            <person name="Huang Y."/>
        </authorList>
    </citation>
    <scope>NUCLEOTIDE SEQUENCE</scope>
    <source>
        <strain evidence="20">JY.X270</strain>
    </source>
</reference>
<dbReference type="InterPro" id="IPR036185">
    <property type="entry name" value="DNA_heli_DnaB-like_N_sf"/>
</dbReference>
<feature type="region of interest" description="Disordered" evidence="17">
    <location>
        <begin position="1"/>
        <end position="24"/>
    </location>
</feature>
<dbReference type="GO" id="GO:0016787">
    <property type="term" value="F:hydrolase activity"/>
    <property type="evidence" value="ECO:0007669"/>
    <property type="project" value="UniProtKB-KW"/>
</dbReference>
<dbReference type="EC" id="5.6.2.3" evidence="15 16"/>
<evidence type="ECO:0000256" key="10">
    <source>
        <dbReference type="ARBA" id="ARBA00023000"/>
    </source>
</evidence>
<dbReference type="InterPro" id="IPR004042">
    <property type="entry name" value="Intein_endonuc_central"/>
</dbReference>
<dbReference type="Gene3D" id="3.40.50.300">
    <property type="entry name" value="P-loop containing nucleotide triphosphate hydrolases"/>
    <property type="match status" value="3"/>
</dbReference>
<dbReference type="InterPro" id="IPR027434">
    <property type="entry name" value="Homing_endonucl"/>
</dbReference>
<feature type="domain" description="DOD-type homing endonuclease" evidence="18">
    <location>
        <begin position="357"/>
        <end position="540"/>
    </location>
</feature>
<feature type="domain" description="SF4 helicase" evidence="19">
    <location>
        <begin position="631"/>
        <end position="797"/>
    </location>
</feature>
<evidence type="ECO:0000256" key="1">
    <source>
        <dbReference type="ARBA" id="ARBA00008428"/>
    </source>
</evidence>
<dbReference type="PRINTS" id="PR00379">
    <property type="entry name" value="INTEIN"/>
</dbReference>
<dbReference type="PROSITE" id="PS50818">
    <property type="entry name" value="INTEIN_C_TER"/>
    <property type="match status" value="1"/>
</dbReference>
<dbReference type="InterPro" id="IPR030934">
    <property type="entry name" value="Intein_C"/>
</dbReference>
<keyword evidence="4" id="KW-0677">Repeat</keyword>
<dbReference type="InterPro" id="IPR003586">
    <property type="entry name" value="Hint_dom_C"/>
</dbReference>
<dbReference type="GO" id="GO:0003678">
    <property type="term" value="F:DNA helicase activity"/>
    <property type="evidence" value="ECO:0007669"/>
    <property type="project" value="UniProtKB-EC"/>
</dbReference>
<dbReference type="Gene3D" id="3.10.28.10">
    <property type="entry name" value="Homing endonucleases"/>
    <property type="match status" value="2"/>
</dbReference>
<dbReference type="EMBL" id="CP099490">
    <property type="protein sequence ID" value="USQ76298.1"/>
    <property type="molecule type" value="Genomic_DNA"/>
</dbReference>
<dbReference type="Pfam" id="PF03796">
    <property type="entry name" value="DnaB_C"/>
    <property type="match status" value="3"/>
</dbReference>
<evidence type="ECO:0000256" key="3">
    <source>
        <dbReference type="ARBA" id="ARBA00022705"/>
    </source>
</evidence>
<keyword evidence="3 16" id="KW-0235">DNA replication</keyword>
<keyword evidence="6 16" id="KW-0378">Hydrolase</keyword>
<dbReference type="Proteomes" id="UP001056535">
    <property type="component" value="Chromosome"/>
</dbReference>
<dbReference type="InterPro" id="IPR007694">
    <property type="entry name" value="DNA_helicase_DnaB-like_C"/>
</dbReference>
<evidence type="ECO:0000256" key="15">
    <source>
        <dbReference type="NCBIfam" id="TIGR00665"/>
    </source>
</evidence>
<keyword evidence="5 16" id="KW-0547">Nucleotide-binding</keyword>
<dbReference type="InterPro" id="IPR007693">
    <property type="entry name" value="DNA_helicase_DnaB-like_N"/>
</dbReference>
<dbReference type="Gene3D" id="2.170.16.10">
    <property type="entry name" value="Hedgehog/Intein (Hint) domain"/>
    <property type="match status" value="2"/>
</dbReference>
<dbReference type="PANTHER" id="PTHR30153">
    <property type="entry name" value="REPLICATIVE DNA HELICASE DNAB"/>
    <property type="match status" value="1"/>
</dbReference>
<dbReference type="NCBIfam" id="NF005852">
    <property type="entry name" value="PRK07773.1"/>
    <property type="match status" value="1"/>
</dbReference>
<protein>
    <recommendedName>
        <fullName evidence="15 16">Replicative DNA helicase</fullName>
        <ecNumber evidence="15 16">5.6.2.3</ecNumber>
    </recommendedName>
</protein>
<evidence type="ECO:0000256" key="16">
    <source>
        <dbReference type="RuleBase" id="RU362085"/>
    </source>
</evidence>
<feature type="domain" description="SF4 helicase" evidence="19">
    <location>
        <begin position="1224"/>
        <end position="1284"/>
    </location>
</feature>
<keyword evidence="12" id="KW-0413">Isomerase</keyword>
<gene>
    <name evidence="20" type="ORF">NF557_17195</name>
</gene>
<evidence type="ECO:0000256" key="4">
    <source>
        <dbReference type="ARBA" id="ARBA00022737"/>
    </source>
</evidence>
<evidence type="ECO:0000256" key="5">
    <source>
        <dbReference type="ARBA" id="ARBA00022741"/>
    </source>
</evidence>
<keyword evidence="11 16" id="KW-0238">DNA-binding</keyword>
<dbReference type="NCBIfam" id="TIGR01443">
    <property type="entry name" value="intein_Cterm"/>
    <property type="match status" value="1"/>
</dbReference>
<proteinExistence type="inferred from homology"/>
<keyword evidence="7 16" id="KW-0347">Helicase</keyword>
<dbReference type="Pfam" id="PF14528">
    <property type="entry name" value="LAGLIDADG_3"/>
    <property type="match status" value="2"/>
</dbReference>
<name>A0ABY4YHW6_9MICO</name>
<dbReference type="PANTHER" id="PTHR30153:SF2">
    <property type="entry name" value="REPLICATIVE DNA HELICASE"/>
    <property type="match status" value="1"/>
</dbReference>
<dbReference type="InterPro" id="IPR027417">
    <property type="entry name" value="P-loop_NTPase"/>
</dbReference>
<evidence type="ECO:0000259" key="18">
    <source>
        <dbReference type="PROSITE" id="PS50819"/>
    </source>
</evidence>
<dbReference type="SUPFAM" id="SSF48024">
    <property type="entry name" value="N-terminal domain of DnaB helicase"/>
    <property type="match status" value="1"/>
</dbReference>
<evidence type="ECO:0000256" key="13">
    <source>
        <dbReference type="ARBA" id="ARBA00044940"/>
    </source>
</evidence>
<comment type="function">
    <text evidence="13 16">The intein is an endonuclease.</text>
</comment>
<dbReference type="SMART" id="SM00306">
    <property type="entry name" value="HintN"/>
    <property type="match status" value="2"/>
</dbReference>
<dbReference type="Pfam" id="PF00772">
    <property type="entry name" value="DnaB"/>
    <property type="match status" value="1"/>
</dbReference>
<dbReference type="SUPFAM" id="SSF51294">
    <property type="entry name" value="Hedgehog/intein (Hint) domain"/>
    <property type="match status" value="2"/>
</dbReference>
<dbReference type="InterPro" id="IPR016136">
    <property type="entry name" value="DNA_helicase_N/primase_C"/>
</dbReference>
<dbReference type="CDD" id="cd00081">
    <property type="entry name" value="Hint"/>
    <property type="match status" value="1"/>
</dbReference>
<evidence type="ECO:0000313" key="20">
    <source>
        <dbReference type="EMBL" id="USQ76298.1"/>
    </source>
</evidence>